<name>A0A834GTK9_RHOSS</name>
<dbReference type="GO" id="GO:0005643">
    <property type="term" value="C:nuclear pore"/>
    <property type="evidence" value="ECO:0007669"/>
    <property type="project" value="UniProtKB-SubCell"/>
</dbReference>
<keyword evidence="5" id="KW-0653">Protein transport</keyword>
<dbReference type="OrthoDB" id="185618at2759"/>
<dbReference type="Pfam" id="PF00638">
    <property type="entry name" value="Ran_BP1"/>
    <property type="match status" value="1"/>
</dbReference>
<feature type="domain" description="RanBD1" evidence="11">
    <location>
        <begin position="303"/>
        <end position="380"/>
    </location>
</feature>
<dbReference type="PROSITE" id="PS50196">
    <property type="entry name" value="RANBD1"/>
    <property type="match status" value="1"/>
</dbReference>
<dbReference type="InterPro" id="IPR015007">
    <property type="entry name" value="NUP2/50/61"/>
</dbReference>
<accession>A0A834GTK9</accession>
<keyword evidence="2" id="KW-0813">Transport</keyword>
<evidence type="ECO:0000256" key="9">
    <source>
        <dbReference type="ARBA" id="ARBA00023242"/>
    </source>
</evidence>
<dbReference type="Gene3D" id="2.30.29.30">
    <property type="entry name" value="Pleckstrin-homology domain (PH domain)/Phosphotyrosine-binding domain (PTB)"/>
    <property type="match status" value="1"/>
</dbReference>
<dbReference type="GO" id="GO:0051028">
    <property type="term" value="P:mRNA transport"/>
    <property type="evidence" value="ECO:0007669"/>
    <property type="project" value="UniProtKB-KW"/>
</dbReference>
<comment type="subcellular location">
    <subcellularLocation>
        <location evidence="1">Nucleus</location>
        <location evidence="1">Nuclear pore complex</location>
    </subcellularLocation>
</comment>
<dbReference type="InterPro" id="IPR011993">
    <property type="entry name" value="PH-like_dom_sf"/>
</dbReference>
<dbReference type="Proteomes" id="UP000626092">
    <property type="component" value="Unassembled WGS sequence"/>
</dbReference>
<evidence type="ECO:0000313" key="12">
    <source>
        <dbReference type="EMBL" id="KAF7136612.1"/>
    </source>
</evidence>
<dbReference type="PANTHER" id="PTHR23138">
    <property type="entry name" value="RAN BINDING PROTEIN"/>
    <property type="match status" value="1"/>
</dbReference>
<keyword evidence="9" id="KW-0539">Nucleus</keyword>
<evidence type="ECO:0000313" key="13">
    <source>
        <dbReference type="Proteomes" id="UP000626092"/>
    </source>
</evidence>
<gene>
    <name evidence="12" type="ORF">RHSIM_Rhsim08G0220400</name>
</gene>
<dbReference type="AlphaFoldDB" id="A0A834GTK9"/>
<dbReference type="InterPro" id="IPR045255">
    <property type="entry name" value="RanBP1-like"/>
</dbReference>
<evidence type="ECO:0000256" key="6">
    <source>
        <dbReference type="ARBA" id="ARBA00022990"/>
    </source>
</evidence>
<evidence type="ECO:0000259" key="11">
    <source>
        <dbReference type="PROSITE" id="PS50196"/>
    </source>
</evidence>
<reference evidence="12" key="1">
    <citation type="submission" date="2019-11" db="EMBL/GenBank/DDBJ databases">
        <authorList>
            <person name="Liu Y."/>
            <person name="Hou J."/>
            <person name="Li T.-Q."/>
            <person name="Guan C.-H."/>
            <person name="Wu X."/>
            <person name="Wu H.-Z."/>
            <person name="Ling F."/>
            <person name="Zhang R."/>
            <person name="Shi X.-G."/>
            <person name="Ren J.-P."/>
            <person name="Chen E.-F."/>
            <person name="Sun J.-M."/>
        </authorList>
    </citation>
    <scope>NUCLEOTIDE SEQUENCE</scope>
    <source>
        <strain evidence="12">Adult_tree_wgs_1</strain>
        <tissue evidence="12">Leaves</tissue>
    </source>
</reference>
<organism evidence="12 13">
    <name type="scientific">Rhododendron simsii</name>
    <name type="common">Sims's rhododendron</name>
    <dbReference type="NCBI Taxonomy" id="118357"/>
    <lineage>
        <taxon>Eukaryota</taxon>
        <taxon>Viridiplantae</taxon>
        <taxon>Streptophyta</taxon>
        <taxon>Embryophyta</taxon>
        <taxon>Tracheophyta</taxon>
        <taxon>Spermatophyta</taxon>
        <taxon>Magnoliopsida</taxon>
        <taxon>eudicotyledons</taxon>
        <taxon>Gunneridae</taxon>
        <taxon>Pentapetalae</taxon>
        <taxon>asterids</taxon>
        <taxon>Ericales</taxon>
        <taxon>Ericaceae</taxon>
        <taxon>Ericoideae</taxon>
        <taxon>Rhodoreae</taxon>
        <taxon>Rhododendron</taxon>
    </lineage>
</organism>
<evidence type="ECO:0000256" key="4">
    <source>
        <dbReference type="ARBA" id="ARBA00022816"/>
    </source>
</evidence>
<feature type="region of interest" description="Disordered" evidence="10">
    <location>
        <begin position="119"/>
        <end position="218"/>
    </location>
</feature>
<comment type="caution">
    <text evidence="12">The sequence shown here is derived from an EMBL/GenBank/DDBJ whole genome shotgun (WGS) entry which is preliminary data.</text>
</comment>
<dbReference type="CDD" id="cd13169">
    <property type="entry name" value="RanBD_NUP50_plant"/>
    <property type="match status" value="1"/>
</dbReference>
<dbReference type="SUPFAM" id="SSF50729">
    <property type="entry name" value="PH domain-like"/>
    <property type="match status" value="1"/>
</dbReference>
<evidence type="ECO:0000256" key="10">
    <source>
        <dbReference type="SAM" id="MobiDB-lite"/>
    </source>
</evidence>
<keyword evidence="6" id="KW-0007">Acetylation</keyword>
<feature type="compositionally biased region" description="Low complexity" evidence="10">
    <location>
        <begin position="122"/>
        <end position="132"/>
    </location>
</feature>
<protein>
    <recommendedName>
        <fullName evidence="11">RanBD1 domain-containing protein</fullName>
    </recommendedName>
</protein>
<evidence type="ECO:0000256" key="7">
    <source>
        <dbReference type="ARBA" id="ARBA00023010"/>
    </source>
</evidence>
<evidence type="ECO:0000256" key="2">
    <source>
        <dbReference type="ARBA" id="ARBA00022448"/>
    </source>
</evidence>
<dbReference type="Pfam" id="PF08911">
    <property type="entry name" value="NUP50"/>
    <property type="match status" value="1"/>
</dbReference>
<feature type="compositionally biased region" description="Basic and acidic residues" evidence="10">
    <location>
        <begin position="183"/>
        <end position="211"/>
    </location>
</feature>
<feature type="region of interest" description="Disordered" evidence="10">
    <location>
        <begin position="47"/>
        <end position="73"/>
    </location>
</feature>
<proteinExistence type="predicted"/>
<keyword evidence="4" id="KW-0509">mRNA transport</keyword>
<dbReference type="EMBL" id="WJXA01000008">
    <property type="protein sequence ID" value="KAF7136612.1"/>
    <property type="molecule type" value="Genomic_DNA"/>
</dbReference>
<keyword evidence="7" id="KW-0811">Translocation</keyword>
<evidence type="ECO:0000256" key="8">
    <source>
        <dbReference type="ARBA" id="ARBA00023132"/>
    </source>
</evidence>
<dbReference type="GO" id="GO:0015031">
    <property type="term" value="P:protein transport"/>
    <property type="evidence" value="ECO:0007669"/>
    <property type="project" value="UniProtKB-KW"/>
</dbReference>
<evidence type="ECO:0000256" key="5">
    <source>
        <dbReference type="ARBA" id="ARBA00022927"/>
    </source>
</evidence>
<keyword evidence="8" id="KW-0906">Nuclear pore complex</keyword>
<keyword evidence="13" id="KW-1185">Reference proteome</keyword>
<dbReference type="PANTHER" id="PTHR23138:SF142">
    <property type="entry name" value="RAN-BINDING PROTEIN 3B-RELATED"/>
    <property type="match status" value="1"/>
</dbReference>
<dbReference type="InterPro" id="IPR045207">
    <property type="entry name" value="RanBD_NUP50_plant"/>
</dbReference>
<evidence type="ECO:0000256" key="1">
    <source>
        <dbReference type="ARBA" id="ARBA00004567"/>
    </source>
</evidence>
<evidence type="ECO:0000256" key="3">
    <source>
        <dbReference type="ARBA" id="ARBA00022737"/>
    </source>
</evidence>
<dbReference type="InterPro" id="IPR000156">
    <property type="entry name" value="Ran_bind_dom"/>
</dbReference>
<dbReference type="SMART" id="SM00160">
    <property type="entry name" value="RanBD"/>
    <property type="match status" value="1"/>
</dbReference>
<feature type="compositionally biased region" description="Basic and acidic residues" evidence="10">
    <location>
        <begin position="134"/>
        <end position="159"/>
    </location>
</feature>
<sequence>MLDICCSCGDVDLISCRNLPASHHLGGRFPSDIVSFFLYPMGDAEDIPPPSRKRAAGRELSRENPGLDDEDEACDLETGTFKSASADVLATRKIVKVRRHQTSSAPSSNPFAGIRLVPSVGSSSSASKATNEAETEKIVSEDVNKETDKVEDDNGKEKSNTVNEGSKPELSDDKATEEDETKNEDSKETNGAKAEDDAKKDNDNGDIEKSAEGGSLSSFHQLSSSKNAFTGLSGTGFSSSTFSFGLIPKEGSPLGPGTGCSSSSFFGLKTDQPSSFNLSKNGNASLFGTPGASVSTKSEGGGPLSMQKVHVETGEENEKSVFTADSVLFEFAEGGWKERGKGELKVNVSINRTGKARLLMRTRGNYRLILNASLYSDMKLANMDKRGITFACMNSASEGKDTLSTFALKCFPPKEKGVKCTGEACLEAWKFVRHGAMKGLQDFDVVSLLLCYVIMPLEALTSSHDIILSCTRLRVHGLCQDNNTMVLLCADIGAEGSRTTKSAEVEVVINMGTSCSSRLGNFRDEAIL</sequence>
<keyword evidence="3" id="KW-0677">Repeat</keyword>